<name>A0A6C0E397_9ZZZZ</name>
<sequence length="90" mass="10186">MYFDFGNDISLPFINLNKTNPSTITTPYAEYTNKDVFNSIVFEYLQATPYLCLLVSSCTNPSPNHIINVVIKTAKVFNFVTNSNAINRIK</sequence>
<evidence type="ECO:0000313" key="1">
    <source>
        <dbReference type="EMBL" id="QHT23596.1"/>
    </source>
</evidence>
<organism evidence="1">
    <name type="scientific">viral metagenome</name>
    <dbReference type="NCBI Taxonomy" id="1070528"/>
    <lineage>
        <taxon>unclassified sequences</taxon>
        <taxon>metagenomes</taxon>
        <taxon>organismal metagenomes</taxon>
    </lineage>
</organism>
<proteinExistence type="predicted"/>
<dbReference type="EMBL" id="MN739733">
    <property type="protein sequence ID" value="QHT23596.1"/>
    <property type="molecule type" value="Genomic_DNA"/>
</dbReference>
<protein>
    <submittedName>
        <fullName evidence="1">Uncharacterized protein</fullName>
    </submittedName>
</protein>
<accession>A0A6C0E397</accession>
<dbReference type="AlphaFoldDB" id="A0A6C0E397"/>
<reference evidence="1" key="1">
    <citation type="journal article" date="2020" name="Nature">
        <title>Giant virus diversity and host interactions through global metagenomics.</title>
        <authorList>
            <person name="Schulz F."/>
            <person name="Roux S."/>
            <person name="Paez-Espino D."/>
            <person name="Jungbluth S."/>
            <person name="Walsh D.A."/>
            <person name="Denef V.J."/>
            <person name="McMahon K.D."/>
            <person name="Konstantinidis K.T."/>
            <person name="Eloe-Fadrosh E.A."/>
            <person name="Kyrpides N.C."/>
            <person name="Woyke T."/>
        </authorList>
    </citation>
    <scope>NUCLEOTIDE SEQUENCE</scope>
    <source>
        <strain evidence="1">GVMAG-M-3300023179-116</strain>
    </source>
</reference>